<dbReference type="AlphaFoldDB" id="A0A0B7N261"/>
<evidence type="ECO:0000313" key="3">
    <source>
        <dbReference type="Proteomes" id="UP000054107"/>
    </source>
</evidence>
<name>A0A0B7N261_9FUNG</name>
<protein>
    <submittedName>
        <fullName evidence="2">Uncharacterized protein</fullName>
    </submittedName>
</protein>
<accession>A0A0B7N261</accession>
<evidence type="ECO:0000313" key="2">
    <source>
        <dbReference type="EMBL" id="CEP12396.1"/>
    </source>
</evidence>
<organism evidence="2 3">
    <name type="scientific">Parasitella parasitica</name>
    <dbReference type="NCBI Taxonomy" id="35722"/>
    <lineage>
        <taxon>Eukaryota</taxon>
        <taxon>Fungi</taxon>
        <taxon>Fungi incertae sedis</taxon>
        <taxon>Mucoromycota</taxon>
        <taxon>Mucoromycotina</taxon>
        <taxon>Mucoromycetes</taxon>
        <taxon>Mucorales</taxon>
        <taxon>Mucorineae</taxon>
        <taxon>Mucoraceae</taxon>
        <taxon>Parasitella</taxon>
    </lineage>
</organism>
<feature type="compositionally biased region" description="Basic residues" evidence="1">
    <location>
        <begin position="229"/>
        <end position="246"/>
    </location>
</feature>
<feature type="compositionally biased region" description="Acidic residues" evidence="1">
    <location>
        <begin position="65"/>
        <end position="82"/>
    </location>
</feature>
<feature type="region of interest" description="Disordered" evidence="1">
    <location>
        <begin position="55"/>
        <end position="83"/>
    </location>
</feature>
<feature type="region of interest" description="Disordered" evidence="1">
    <location>
        <begin position="229"/>
        <end position="248"/>
    </location>
</feature>
<keyword evidence="3" id="KW-1185">Reference proteome</keyword>
<dbReference type="EMBL" id="LN727632">
    <property type="protein sequence ID" value="CEP12396.1"/>
    <property type="molecule type" value="Genomic_DNA"/>
</dbReference>
<sequence>MYKKSKGIATAKFKQSLSTKLHASKKHKNPFSIALLVDEFVELITAAEAEEKSITADVDEKVTGDEAEQDSGDDQPQEEEEVDKVKEYRVVSKTLKGFIKESFDYQLLLQRMESLQDSCHKAIHGLSTNITILVGLVLDNQFTAAAQYFDYSSIDLHHRGIGADTHRMVVLGDIDQNSLQSVLDVLSTHLQQDHRAPSHTVSGSRVAVDKLLFRIHLCSHGFFNPKTYKKRASKDKQKKKQQRTSHKNATMERLFWSLVKENRKEHVVIHFCERFFAFSSFPAASDVNAQIELPGSREASEVAAKNIKSNRQTCLPRTFGLWFQYAPPSAFSRAITAEDSRSKLCHDKQESISDYALDTAALLASTALFEECTSRCQYQEEVHSSYGCQG</sequence>
<proteinExistence type="predicted"/>
<evidence type="ECO:0000256" key="1">
    <source>
        <dbReference type="SAM" id="MobiDB-lite"/>
    </source>
</evidence>
<gene>
    <name evidence="2" type="primary">PARPA_06333.1 scaffold 21420</name>
</gene>
<reference evidence="2 3" key="1">
    <citation type="submission" date="2014-09" db="EMBL/GenBank/DDBJ databases">
        <authorList>
            <person name="Ellenberger Sabrina"/>
        </authorList>
    </citation>
    <scope>NUCLEOTIDE SEQUENCE [LARGE SCALE GENOMIC DNA]</scope>
    <source>
        <strain evidence="2 3">CBS 412.66</strain>
    </source>
</reference>
<dbReference type="Proteomes" id="UP000054107">
    <property type="component" value="Unassembled WGS sequence"/>
</dbReference>
<feature type="compositionally biased region" description="Basic and acidic residues" evidence="1">
    <location>
        <begin position="55"/>
        <end position="64"/>
    </location>
</feature>